<proteinExistence type="predicted"/>
<comment type="caution">
    <text evidence="1">The sequence shown here is derived from an EMBL/GenBank/DDBJ whole genome shotgun (WGS) entry which is preliminary data.</text>
</comment>
<organism evidence="1 2">
    <name type="scientific">Camellia lanceoleosa</name>
    <dbReference type="NCBI Taxonomy" id="1840588"/>
    <lineage>
        <taxon>Eukaryota</taxon>
        <taxon>Viridiplantae</taxon>
        <taxon>Streptophyta</taxon>
        <taxon>Embryophyta</taxon>
        <taxon>Tracheophyta</taxon>
        <taxon>Spermatophyta</taxon>
        <taxon>Magnoliopsida</taxon>
        <taxon>eudicotyledons</taxon>
        <taxon>Gunneridae</taxon>
        <taxon>Pentapetalae</taxon>
        <taxon>asterids</taxon>
        <taxon>Ericales</taxon>
        <taxon>Theaceae</taxon>
        <taxon>Camellia</taxon>
    </lineage>
</organism>
<evidence type="ECO:0000313" key="1">
    <source>
        <dbReference type="EMBL" id="KAI7995810.1"/>
    </source>
</evidence>
<name>A0ACC0G426_9ERIC</name>
<protein>
    <submittedName>
        <fullName evidence="1">DNA topoisomerase 2</fullName>
    </submittedName>
</protein>
<keyword evidence="2" id="KW-1185">Reference proteome</keyword>
<sequence>MMLMLHLITLKPHSPNLTMDPFYSASSVLEIVVQFNADVADGMQWKFVPTQREDHDGSHIKGLLINFIHSFWPSLLKIPFFFVEFITPIVKATHRNGKVLAFYSMPEYESWKESLGGNASGWSIKYYKFSVVNSLVNRLIRTQIFVGYNDVGPKIFISYGMNEELGRGDSVNNLHFSMRDMVMTNQEAVECIRNIKDAKAAAKHLTC</sequence>
<dbReference type="EMBL" id="CM045769">
    <property type="protein sequence ID" value="KAI7995810.1"/>
    <property type="molecule type" value="Genomic_DNA"/>
</dbReference>
<reference evidence="1 2" key="1">
    <citation type="journal article" date="2022" name="Plant J.">
        <title>Chromosome-level genome of Camellia lanceoleosa provides a valuable resource for understanding genome evolution and self-incompatibility.</title>
        <authorList>
            <person name="Gong W."/>
            <person name="Xiao S."/>
            <person name="Wang L."/>
            <person name="Liao Z."/>
            <person name="Chang Y."/>
            <person name="Mo W."/>
            <person name="Hu G."/>
            <person name="Li W."/>
            <person name="Zhao G."/>
            <person name="Zhu H."/>
            <person name="Hu X."/>
            <person name="Ji K."/>
            <person name="Xiang X."/>
            <person name="Song Q."/>
            <person name="Yuan D."/>
            <person name="Jin S."/>
            <person name="Zhang L."/>
        </authorList>
    </citation>
    <scope>NUCLEOTIDE SEQUENCE [LARGE SCALE GENOMIC DNA]</scope>
    <source>
        <strain evidence="1">SQ_2022a</strain>
    </source>
</reference>
<evidence type="ECO:0000313" key="2">
    <source>
        <dbReference type="Proteomes" id="UP001060215"/>
    </source>
</evidence>
<dbReference type="Proteomes" id="UP001060215">
    <property type="component" value="Chromosome 12"/>
</dbReference>
<accession>A0ACC0G426</accession>
<gene>
    <name evidence="1" type="ORF">LOK49_LG11G01531</name>
</gene>